<dbReference type="RefSeq" id="WP_382355522.1">
    <property type="nucleotide sequence ID" value="NZ_JBHSMC010000043.1"/>
</dbReference>
<reference evidence="8" key="1">
    <citation type="journal article" date="2019" name="Int. J. Syst. Evol. Microbiol.">
        <title>The Global Catalogue of Microorganisms (GCM) 10K type strain sequencing project: providing services to taxonomists for standard genome sequencing and annotation.</title>
        <authorList>
            <consortium name="The Broad Institute Genomics Platform"/>
            <consortium name="The Broad Institute Genome Sequencing Center for Infectious Disease"/>
            <person name="Wu L."/>
            <person name="Ma J."/>
        </authorList>
    </citation>
    <scope>NUCLEOTIDE SEQUENCE [LARGE SCALE GENOMIC DNA]</scope>
    <source>
        <strain evidence="8">CGMCC 1.12237</strain>
    </source>
</reference>
<evidence type="ECO:0000256" key="3">
    <source>
        <dbReference type="ARBA" id="ARBA00023136"/>
    </source>
</evidence>
<sequence length="457" mass="51657">MKKKFSIIILSLVFMLVLSACSKGTETGSKDGGKKNDDKEDELQLTFGSDLEGEITLWVFAGEAEPALYKDGIIPEFNKDYPNVKVNLVGLEFGQMHDQLQTTLNAGSGAPDVALVEQGQFPRYVTGGLLEDLLQPPYNAGKYKDMVSEYNWERWKSVDGEELYGIPWDVTPGVFYYREDLYEQYGLPSDPEELGEFLKSPENVLDAARTFAANGIYMFEWRDSPAIQYGDAVGYFDSEYKWTRNDDKMAELLDFVKEGVQIGWAPQISILYDDAGKQLVNQGKVASFPIGSFGARELRNIFPEQAGKWRATSMPLGLNVGLGGSTFVIPSQSKNKEAAWALVEWMNIKEEAWKHFVEDSIQPAWKHITSLPWYQEHTNDYLGGQQDYKLYDSLDEDIPVRRLTPLDGQAWPIYIDRVAEAIDKNIDSKTVLNQIEEAAMRELGPEIEKLKAELDEN</sequence>
<evidence type="ECO:0000256" key="2">
    <source>
        <dbReference type="ARBA" id="ARBA00022729"/>
    </source>
</evidence>
<feature type="signal peptide" evidence="6">
    <location>
        <begin position="1"/>
        <end position="20"/>
    </location>
</feature>
<keyword evidence="1" id="KW-1003">Cell membrane</keyword>
<dbReference type="InterPro" id="IPR006059">
    <property type="entry name" value="SBP"/>
</dbReference>
<gene>
    <name evidence="7" type="ORF">ACFPM4_19375</name>
</gene>
<evidence type="ECO:0000313" key="8">
    <source>
        <dbReference type="Proteomes" id="UP001596147"/>
    </source>
</evidence>
<evidence type="ECO:0000256" key="6">
    <source>
        <dbReference type="SAM" id="SignalP"/>
    </source>
</evidence>
<dbReference type="EMBL" id="JBHSMC010000043">
    <property type="protein sequence ID" value="MFC5466890.1"/>
    <property type="molecule type" value="Genomic_DNA"/>
</dbReference>
<feature type="chain" id="PRO_5047185976" evidence="6">
    <location>
        <begin position="21"/>
        <end position="457"/>
    </location>
</feature>
<keyword evidence="3" id="KW-0472">Membrane</keyword>
<keyword evidence="4" id="KW-0564">Palmitate</keyword>
<dbReference type="InterPro" id="IPR050490">
    <property type="entry name" value="Bact_solute-bd_prot1"/>
</dbReference>
<dbReference type="PROSITE" id="PS51257">
    <property type="entry name" value="PROKAR_LIPOPROTEIN"/>
    <property type="match status" value="1"/>
</dbReference>
<evidence type="ECO:0000313" key="7">
    <source>
        <dbReference type="EMBL" id="MFC5466890.1"/>
    </source>
</evidence>
<accession>A0ABW0LLZ9</accession>
<name>A0ABW0LLZ9_9BACI</name>
<dbReference type="SUPFAM" id="SSF53850">
    <property type="entry name" value="Periplasmic binding protein-like II"/>
    <property type="match status" value="1"/>
</dbReference>
<organism evidence="7 8">
    <name type="scientific">Lederbergia graminis</name>
    <dbReference type="NCBI Taxonomy" id="735518"/>
    <lineage>
        <taxon>Bacteria</taxon>
        <taxon>Bacillati</taxon>
        <taxon>Bacillota</taxon>
        <taxon>Bacilli</taxon>
        <taxon>Bacillales</taxon>
        <taxon>Bacillaceae</taxon>
        <taxon>Lederbergia</taxon>
    </lineage>
</organism>
<dbReference type="Proteomes" id="UP001596147">
    <property type="component" value="Unassembled WGS sequence"/>
</dbReference>
<evidence type="ECO:0000256" key="1">
    <source>
        <dbReference type="ARBA" id="ARBA00022475"/>
    </source>
</evidence>
<protein>
    <submittedName>
        <fullName evidence="7">ABC transporter substrate-binding protein</fullName>
    </submittedName>
</protein>
<dbReference type="Pfam" id="PF01547">
    <property type="entry name" value="SBP_bac_1"/>
    <property type="match status" value="1"/>
</dbReference>
<dbReference type="PANTHER" id="PTHR43649:SF33">
    <property type="entry name" value="POLYGALACTURONAN_RHAMNOGALACTURONAN-BINDING PROTEIN YTCQ"/>
    <property type="match status" value="1"/>
</dbReference>
<dbReference type="PANTHER" id="PTHR43649">
    <property type="entry name" value="ARABINOSE-BINDING PROTEIN-RELATED"/>
    <property type="match status" value="1"/>
</dbReference>
<dbReference type="Gene3D" id="3.40.190.10">
    <property type="entry name" value="Periplasmic binding protein-like II"/>
    <property type="match status" value="1"/>
</dbReference>
<evidence type="ECO:0000256" key="4">
    <source>
        <dbReference type="ARBA" id="ARBA00023139"/>
    </source>
</evidence>
<keyword evidence="2 6" id="KW-0732">Signal</keyword>
<keyword evidence="5" id="KW-0449">Lipoprotein</keyword>
<keyword evidence="8" id="KW-1185">Reference proteome</keyword>
<evidence type="ECO:0000256" key="5">
    <source>
        <dbReference type="ARBA" id="ARBA00023288"/>
    </source>
</evidence>
<comment type="caution">
    <text evidence="7">The sequence shown here is derived from an EMBL/GenBank/DDBJ whole genome shotgun (WGS) entry which is preliminary data.</text>
</comment>
<proteinExistence type="predicted"/>